<feature type="compositionally biased region" description="Polar residues" evidence="1">
    <location>
        <begin position="127"/>
        <end position="159"/>
    </location>
</feature>
<dbReference type="Proteomes" id="UP001149090">
    <property type="component" value="Unassembled WGS sequence"/>
</dbReference>
<dbReference type="EMBL" id="JAPDFW010000080">
    <property type="protein sequence ID" value="KAJ5072723.1"/>
    <property type="molecule type" value="Genomic_DNA"/>
</dbReference>
<dbReference type="AlphaFoldDB" id="A0A9Q0LH92"/>
<name>A0A9Q0LH92_ANAIG</name>
<sequence>MSTEKIEYTYEEAKEKIEEIKRETIKTYEKRIENIRISHEKEISLFEKKIEGLENQLERRSLALKQAKSLKKDLDVEKKKYLEENSDFKKKIDSQTMDLLEIMNQNRDLRFQLEKSEEKEKEENHNMNDANLQNLRSSISEKNISHSRSLNPVSKTQNLVKPDPPVIQISKSNKSKNENPQKESQNQTKKNKKRFLFWRKNSKKK</sequence>
<proteinExistence type="predicted"/>
<feature type="region of interest" description="Disordered" evidence="1">
    <location>
        <begin position="111"/>
        <end position="205"/>
    </location>
</feature>
<accession>A0A9Q0LH92</accession>
<reference evidence="2" key="1">
    <citation type="submission" date="2022-10" db="EMBL/GenBank/DDBJ databases">
        <title>Novel sulphate-reducing endosymbionts in the free-living metamonad Anaeramoeba.</title>
        <authorList>
            <person name="Jerlstrom-Hultqvist J."/>
            <person name="Cepicka I."/>
            <person name="Gallot-Lavallee L."/>
            <person name="Salas-Leiva D."/>
            <person name="Curtis B.A."/>
            <person name="Zahonova K."/>
            <person name="Pipaliya S."/>
            <person name="Dacks J."/>
            <person name="Roger A.J."/>
        </authorList>
    </citation>
    <scope>NUCLEOTIDE SEQUENCE</scope>
    <source>
        <strain evidence="2">BMAN</strain>
    </source>
</reference>
<feature type="compositionally biased region" description="Basic and acidic residues" evidence="1">
    <location>
        <begin position="111"/>
        <end position="126"/>
    </location>
</feature>
<evidence type="ECO:0000313" key="2">
    <source>
        <dbReference type="EMBL" id="KAJ5072723.1"/>
    </source>
</evidence>
<comment type="caution">
    <text evidence="2">The sequence shown here is derived from an EMBL/GenBank/DDBJ whole genome shotgun (WGS) entry which is preliminary data.</text>
</comment>
<organism evidence="2 3">
    <name type="scientific">Anaeramoeba ignava</name>
    <name type="common">Anaerobic marine amoeba</name>
    <dbReference type="NCBI Taxonomy" id="1746090"/>
    <lineage>
        <taxon>Eukaryota</taxon>
        <taxon>Metamonada</taxon>
        <taxon>Anaeramoebidae</taxon>
        <taxon>Anaeramoeba</taxon>
    </lineage>
</organism>
<evidence type="ECO:0000256" key="1">
    <source>
        <dbReference type="SAM" id="MobiDB-lite"/>
    </source>
</evidence>
<feature type="compositionally biased region" description="Basic residues" evidence="1">
    <location>
        <begin position="189"/>
        <end position="205"/>
    </location>
</feature>
<keyword evidence="3" id="KW-1185">Reference proteome</keyword>
<protein>
    <submittedName>
        <fullName evidence="2">Uncharacterized protein</fullName>
    </submittedName>
</protein>
<gene>
    <name evidence="2" type="ORF">M0811_09420</name>
</gene>
<evidence type="ECO:0000313" key="3">
    <source>
        <dbReference type="Proteomes" id="UP001149090"/>
    </source>
</evidence>